<evidence type="ECO:0000313" key="3">
    <source>
        <dbReference type="EMBL" id="ABC77005.1"/>
    </source>
</evidence>
<dbReference type="PROSITE" id="PS51257">
    <property type="entry name" value="PROKAR_LIPOPROTEIN"/>
    <property type="match status" value="1"/>
</dbReference>
<dbReference type="AlphaFoldDB" id="Q2LSE9"/>
<evidence type="ECO:0000256" key="2">
    <source>
        <dbReference type="SAM" id="SignalP"/>
    </source>
</evidence>
<gene>
    <name evidence="3" type="ORF">SYN_01027</name>
</gene>
<feature type="region of interest" description="Disordered" evidence="1">
    <location>
        <begin position="151"/>
        <end position="199"/>
    </location>
</feature>
<feature type="chain" id="PRO_5004212280" evidence="2">
    <location>
        <begin position="26"/>
        <end position="199"/>
    </location>
</feature>
<reference evidence="3 4" key="1">
    <citation type="journal article" date="2007" name="Proc. Natl. Acad. Sci. U.S.A.">
        <title>The genome of Syntrophus aciditrophicus: life at the thermodynamic limit of microbial growth.</title>
        <authorList>
            <person name="McInerney M.J."/>
            <person name="Rohlin L."/>
            <person name="Mouttaki H."/>
            <person name="Kim U."/>
            <person name="Krupp R.S."/>
            <person name="Rios-Hernandez L."/>
            <person name="Sieber J."/>
            <person name="Struchtemeyer C.G."/>
            <person name="Bhattacharyya A."/>
            <person name="Campbell J.W."/>
            <person name="Gunsalus R.P."/>
        </authorList>
    </citation>
    <scope>NUCLEOTIDE SEQUENCE [LARGE SCALE GENOMIC DNA]</scope>
    <source>
        <strain evidence="3 4">SB</strain>
    </source>
</reference>
<keyword evidence="2" id="KW-0732">Signal</keyword>
<dbReference type="KEGG" id="sat:SYN_01027"/>
<dbReference type="EMBL" id="CP000252">
    <property type="protein sequence ID" value="ABC77005.1"/>
    <property type="molecule type" value="Genomic_DNA"/>
</dbReference>
<evidence type="ECO:0000256" key="1">
    <source>
        <dbReference type="SAM" id="MobiDB-lite"/>
    </source>
</evidence>
<proteinExistence type="predicted"/>
<organism evidence="3 4">
    <name type="scientific">Syntrophus aciditrophicus (strain SB)</name>
    <dbReference type="NCBI Taxonomy" id="56780"/>
    <lineage>
        <taxon>Bacteria</taxon>
        <taxon>Pseudomonadati</taxon>
        <taxon>Thermodesulfobacteriota</taxon>
        <taxon>Syntrophia</taxon>
        <taxon>Syntrophales</taxon>
        <taxon>Syntrophaceae</taxon>
        <taxon>Syntrophus</taxon>
    </lineage>
</organism>
<dbReference type="InParanoid" id="Q2LSE9"/>
<dbReference type="Proteomes" id="UP000001933">
    <property type="component" value="Chromosome"/>
</dbReference>
<dbReference type="InterPro" id="IPR021952">
    <property type="entry name" value="Flpp3-like"/>
</dbReference>
<dbReference type="RefSeq" id="WP_011417034.1">
    <property type="nucleotide sequence ID" value="NC_007759.1"/>
</dbReference>
<name>Q2LSE9_SYNAS</name>
<evidence type="ECO:0000313" key="4">
    <source>
        <dbReference type="Proteomes" id="UP000001933"/>
    </source>
</evidence>
<keyword evidence="4" id="KW-1185">Reference proteome</keyword>
<feature type="compositionally biased region" description="Basic and acidic residues" evidence="1">
    <location>
        <begin position="182"/>
        <end position="199"/>
    </location>
</feature>
<dbReference type="OrthoDB" id="5459114at2"/>
<dbReference type="HOGENOM" id="CLU_1371598_0_0_7"/>
<feature type="signal peptide" evidence="2">
    <location>
        <begin position="1"/>
        <end position="25"/>
    </location>
</feature>
<dbReference type="STRING" id="56780.SYN_01027"/>
<feature type="compositionally biased region" description="Basic and acidic residues" evidence="1">
    <location>
        <begin position="164"/>
        <end position="175"/>
    </location>
</feature>
<protein>
    <submittedName>
        <fullName evidence="3">Hypothetical exported protein</fullName>
    </submittedName>
</protein>
<sequence>MQRISSLCSAALLLGVFFVSGCDTAVITNGNILGIQSGQFLYESGYLQAVYPHPIDKVWQACEQTLQELHATTIVRDRKIASGKLTANIYEDKIILKVEYVDNNRTAVSVLAGIGGNQLAARLIHEKIGQALSSSGAANAAQLSVPSIAGESKQEDLISSETKPVVDRNEEKEVVPLDDPPIIDKNEERDLNPLKEQPI</sequence>
<dbReference type="Pfam" id="PF12092">
    <property type="entry name" value="DUF3568"/>
    <property type="match status" value="1"/>
</dbReference>
<accession>Q2LSE9</accession>